<comment type="caution">
    <text evidence="1">The sequence shown here is derived from an EMBL/GenBank/DDBJ whole genome shotgun (WGS) entry which is preliminary data.</text>
</comment>
<accession>A0AAV0XY45</accession>
<dbReference type="SUPFAM" id="SSF56672">
    <property type="entry name" value="DNA/RNA polymerases"/>
    <property type="match status" value="1"/>
</dbReference>
<keyword evidence="2" id="KW-1185">Reference proteome</keyword>
<protein>
    <submittedName>
        <fullName evidence="1">Uncharacterized protein</fullName>
    </submittedName>
</protein>
<evidence type="ECO:0000313" key="1">
    <source>
        <dbReference type="EMBL" id="CAI6372156.1"/>
    </source>
</evidence>
<gene>
    <name evidence="1" type="ORF">MEUPH1_LOCUS26069</name>
</gene>
<sequence>MNIVTFGQKSSPFLAIRTLHQLAQDEAATDQAIKTIIQRDLYVDDVTTGTNTEEEACVLQQKLITLFAKGQFELPKWASNSAKFLGKIPEEHQQTSSKSFNEHGSDYTKVLGLNWEPAADLLSYKYQPNPIKFSKRAILSEIARIYDPLGLLAPVTTDLKRLMKYLWIPEVG</sequence>
<dbReference type="InterPro" id="IPR008042">
    <property type="entry name" value="Retrotrans_Pao"/>
</dbReference>
<dbReference type="Proteomes" id="UP001160148">
    <property type="component" value="Unassembled WGS sequence"/>
</dbReference>
<dbReference type="Pfam" id="PF05380">
    <property type="entry name" value="Peptidase_A17"/>
    <property type="match status" value="1"/>
</dbReference>
<reference evidence="1 2" key="1">
    <citation type="submission" date="2023-01" db="EMBL/GenBank/DDBJ databases">
        <authorList>
            <person name="Whitehead M."/>
        </authorList>
    </citation>
    <scope>NUCLEOTIDE SEQUENCE [LARGE SCALE GENOMIC DNA]</scope>
</reference>
<dbReference type="EMBL" id="CARXXK010001020">
    <property type="protein sequence ID" value="CAI6372156.1"/>
    <property type="molecule type" value="Genomic_DNA"/>
</dbReference>
<dbReference type="InterPro" id="IPR043502">
    <property type="entry name" value="DNA/RNA_pol_sf"/>
</dbReference>
<organism evidence="1 2">
    <name type="scientific">Macrosiphum euphorbiae</name>
    <name type="common">potato aphid</name>
    <dbReference type="NCBI Taxonomy" id="13131"/>
    <lineage>
        <taxon>Eukaryota</taxon>
        <taxon>Metazoa</taxon>
        <taxon>Ecdysozoa</taxon>
        <taxon>Arthropoda</taxon>
        <taxon>Hexapoda</taxon>
        <taxon>Insecta</taxon>
        <taxon>Pterygota</taxon>
        <taxon>Neoptera</taxon>
        <taxon>Paraneoptera</taxon>
        <taxon>Hemiptera</taxon>
        <taxon>Sternorrhyncha</taxon>
        <taxon>Aphidomorpha</taxon>
        <taxon>Aphidoidea</taxon>
        <taxon>Aphididae</taxon>
        <taxon>Macrosiphini</taxon>
        <taxon>Macrosiphum</taxon>
    </lineage>
</organism>
<proteinExistence type="predicted"/>
<dbReference type="PANTHER" id="PTHR47331">
    <property type="entry name" value="PHD-TYPE DOMAIN-CONTAINING PROTEIN"/>
    <property type="match status" value="1"/>
</dbReference>
<name>A0AAV0XY45_9HEMI</name>
<dbReference type="GO" id="GO:0071897">
    <property type="term" value="P:DNA biosynthetic process"/>
    <property type="evidence" value="ECO:0007669"/>
    <property type="project" value="UniProtKB-ARBA"/>
</dbReference>
<dbReference type="AlphaFoldDB" id="A0AAV0XY45"/>
<evidence type="ECO:0000313" key="2">
    <source>
        <dbReference type="Proteomes" id="UP001160148"/>
    </source>
</evidence>